<dbReference type="AlphaFoldDB" id="I7ZPE9"/>
<evidence type="ECO:0000313" key="2">
    <source>
        <dbReference type="Proteomes" id="UP000002812"/>
    </source>
</evidence>
<dbReference type="HOGENOM" id="CLU_2196381_0_0_1"/>
<sequence>MLALDVPSVDLVLRAFKLVEERFDGPAASDLNNWNIHIKADKLISTEEIKISNKSGVQCNLCGMSKNGVKKIRLLEDYTRVISVGISSSCTSVAARQMLSDGWTTSTV</sequence>
<protein>
    <submittedName>
        <fullName evidence="1">Uncharacterized protein</fullName>
    </submittedName>
</protein>
<reference evidence="2" key="2">
    <citation type="submission" date="2012-06" db="EMBL/GenBank/DDBJ databases">
        <title>Comparative genomic analyses of Aspergillus oryzae 3.042 and A. oryzae RIB40 for soy-sauce fermentation.</title>
        <authorList>
            <person name="Zhao G."/>
            <person name="Hou L."/>
            <person name="Wang C."/>
            <person name="Cao X."/>
        </authorList>
    </citation>
    <scope>NUCLEOTIDE SEQUENCE [LARGE SCALE GENOMIC DNA]</scope>
    <source>
        <strain evidence="2">3.042</strain>
    </source>
</reference>
<dbReference type="EMBL" id="AKHY01000198">
    <property type="protein sequence ID" value="EIT73859.1"/>
    <property type="molecule type" value="Genomic_DNA"/>
</dbReference>
<name>I7ZPE9_ASPO3</name>
<dbReference type="Proteomes" id="UP000002812">
    <property type="component" value="Unassembled WGS sequence"/>
</dbReference>
<comment type="caution">
    <text evidence="1">The sequence shown here is derived from an EMBL/GenBank/DDBJ whole genome shotgun (WGS) entry which is preliminary data.</text>
</comment>
<evidence type="ECO:0000313" key="1">
    <source>
        <dbReference type="EMBL" id="EIT73859.1"/>
    </source>
</evidence>
<accession>I7ZPE9</accession>
<reference evidence="1 2" key="1">
    <citation type="journal article" date="2012" name="Eukaryot. Cell">
        <title>Draft genome sequence of Aspergillus oryzae strain 3.042.</title>
        <authorList>
            <person name="Zhao G."/>
            <person name="Yao Y."/>
            <person name="Qi W."/>
            <person name="Wang C."/>
            <person name="Hou L."/>
            <person name="Zeng B."/>
            <person name="Cao X."/>
        </authorList>
    </citation>
    <scope>NUCLEOTIDE SEQUENCE [LARGE SCALE GENOMIC DNA]</scope>
    <source>
        <strain evidence="1 2">3.042</strain>
    </source>
</reference>
<organism evidence="1 2">
    <name type="scientific">Aspergillus oryzae (strain 3.042)</name>
    <name type="common">Yellow koji mold</name>
    <dbReference type="NCBI Taxonomy" id="1160506"/>
    <lineage>
        <taxon>Eukaryota</taxon>
        <taxon>Fungi</taxon>
        <taxon>Dikarya</taxon>
        <taxon>Ascomycota</taxon>
        <taxon>Pezizomycotina</taxon>
        <taxon>Eurotiomycetes</taxon>
        <taxon>Eurotiomycetidae</taxon>
        <taxon>Eurotiales</taxon>
        <taxon>Aspergillaceae</taxon>
        <taxon>Aspergillus</taxon>
        <taxon>Aspergillus subgen. Circumdati</taxon>
    </lineage>
</organism>
<proteinExistence type="predicted"/>
<gene>
    <name evidence="1" type="ORF">Ao3042_10122</name>
</gene>